<dbReference type="PANTHER" id="PTHR21392:SF0">
    <property type="entry name" value="TRNA-URIDINE AMINOCARBOXYPROPYLTRANSFERASE 2"/>
    <property type="match status" value="1"/>
</dbReference>
<dbReference type="EMBL" id="LSRQ01000510">
    <property type="protein sequence ID" value="OAY82375.1"/>
    <property type="molecule type" value="Genomic_DNA"/>
</dbReference>
<dbReference type="PANTHER" id="PTHR21392">
    <property type="entry name" value="TRNA-URIDINE AMINOCARBOXYPROPYLTRANSFERASE 2"/>
    <property type="match status" value="1"/>
</dbReference>
<evidence type="ECO:0000256" key="7">
    <source>
        <dbReference type="SAM" id="MobiDB-lite"/>
    </source>
</evidence>
<evidence type="ECO:0000256" key="3">
    <source>
        <dbReference type="ARBA" id="ARBA00022691"/>
    </source>
</evidence>
<evidence type="ECO:0000256" key="1">
    <source>
        <dbReference type="ARBA" id="ARBA00012386"/>
    </source>
</evidence>
<dbReference type="GO" id="GO:0008033">
    <property type="term" value="P:tRNA processing"/>
    <property type="evidence" value="ECO:0007669"/>
    <property type="project" value="UniProtKB-KW"/>
</dbReference>
<dbReference type="Pfam" id="PF03942">
    <property type="entry name" value="DTW"/>
    <property type="match status" value="1"/>
</dbReference>
<organism evidence="9 10">
    <name type="scientific">Ananas comosus</name>
    <name type="common">Pineapple</name>
    <name type="synonym">Ananas ananas</name>
    <dbReference type="NCBI Taxonomy" id="4615"/>
    <lineage>
        <taxon>Eukaryota</taxon>
        <taxon>Viridiplantae</taxon>
        <taxon>Streptophyta</taxon>
        <taxon>Embryophyta</taxon>
        <taxon>Tracheophyta</taxon>
        <taxon>Spermatophyta</taxon>
        <taxon>Magnoliopsida</taxon>
        <taxon>Liliopsida</taxon>
        <taxon>Poales</taxon>
        <taxon>Bromeliaceae</taxon>
        <taxon>Bromelioideae</taxon>
        <taxon>Ananas</taxon>
    </lineage>
</organism>
<sequence>MDDAEFGSVLLPLSAGAGAGAGDDDAAAEENAASTRRRTCDAGCGRPASVCVCAHLPVSPIPTAATVVVLHHPHELRRNRLATLPLLSRSLLRLVPVPGRRLRPGSSPLLDSRPSPTLFLFPGPRAIDLARWAAATPPRDRASPVLVVFDGTWAQAREMAAASLPFLEGFATWVTLGGGFDEGTGEEGASAWDSELVLKKEPHKGCVSTAEAVARALRVLEPEGQGAKVEAALLKALRAMAGFQASYMKPMKPRPRLTKKTKEKETEMSKRDEEEPGD</sequence>
<evidence type="ECO:0000313" key="10">
    <source>
        <dbReference type="Proteomes" id="UP000092600"/>
    </source>
</evidence>
<dbReference type="Proteomes" id="UP000092600">
    <property type="component" value="Unassembled WGS sequence"/>
</dbReference>
<feature type="region of interest" description="Disordered" evidence="7">
    <location>
        <begin position="249"/>
        <end position="278"/>
    </location>
</feature>
<keyword evidence="3" id="KW-0949">S-adenosyl-L-methionine</keyword>
<dbReference type="AlphaFoldDB" id="A0A199W0D0"/>
<evidence type="ECO:0000256" key="2">
    <source>
        <dbReference type="ARBA" id="ARBA00022679"/>
    </source>
</evidence>
<reference evidence="9 10" key="1">
    <citation type="journal article" date="2016" name="DNA Res.">
        <title>The draft genome of MD-2 pineapple using hybrid error correction of long reads.</title>
        <authorList>
            <person name="Redwan R.M."/>
            <person name="Saidin A."/>
            <person name="Kumar S.V."/>
        </authorList>
    </citation>
    <scope>NUCLEOTIDE SEQUENCE [LARGE SCALE GENOMIC DNA]</scope>
    <source>
        <strain evidence="10">cv. MD2</strain>
        <tissue evidence="9">Leaf</tissue>
    </source>
</reference>
<protein>
    <recommendedName>
        <fullName evidence="1">tRNA-uridine aminocarboxypropyltransferase</fullName>
        <ecNumber evidence="1">2.5.1.25</ecNumber>
    </recommendedName>
</protein>
<comment type="similarity">
    <text evidence="5">Belongs to the TDD superfamily. DTWD2 family.</text>
</comment>
<evidence type="ECO:0000256" key="6">
    <source>
        <dbReference type="ARBA" id="ARBA00048718"/>
    </source>
</evidence>
<name>A0A199W0D0_ANACO</name>
<evidence type="ECO:0000256" key="4">
    <source>
        <dbReference type="ARBA" id="ARBA00022694"/>
    </source>
</evidence>
<keyword evidence="4" id="KW-0819">tRNA processing</keyword>
<dbReference type="GO" id="GO:0016432">
    <property type="term" value="F:tRNA-uridine aminocarboxypropyltransferase activity"/>
    <property type="evidence" value="ECO:0007669"/>
    <property type="project" value="UniProtKB-EC"/>
</dbReference>
<dbReference type="InterPro" id="IPR005636">
    <property type="entry name" value="DTW"/>
</dbReference>
<gene>
    <name evidence="9" type="ORF">ACMD2_10208</name>
</gene>
<evidence type="ECO:0000259" key="8">
    <source>
        <dbReference type="SMART" id="SM01144"/>
    </source>
</evidence>
<proteinExistence type="inferred from homology"/>
<keyword evidence="2" id="KW-0808">Transferase</keyword>
<dbReference type="InterPro" id="IPR039262">
    <property type="entry name" value="DTWD2/TAPT"/>
</dbReference>
<evidence type="ECO:0000256" key="5">
    <source>
        <dbReference type="ARBA" id="ARBA00034489"/>
    </source>
</evidence>
<comment type="caution">
    <text evidence="9">The sequence shown here is derived from an EMBL/GenBank/DDBJ whole genome shotgun (WGS) entry which is preliminary data.</text>
</comment>
<comment type="catalytic activity">
    <reaction evidence="6">
        <text>a uridine in tRNA + S-adenosyl-L-methionine = a 3-[(3S)-3-amino-3-carboxypropyl]uridine in tRNA + S-methyl-5'-thioadenosine + H(+)</text>
        <dbReference type="Rhea" id="RHEA:62432"/>
        <dbReference type="Rhea" id="RHEA-COMP:13339"/>
        <dbReference type="Rhea" id="RHEA-COMP:16092"/>
        <dbReference type="ChEBI" id="CHEBI:15378"/>
        <dbReference type="ChEBI" id="CHEBI:17509"/>
        <dbReference type="ChEBI" id="CHEBI:59789"/>
        <dbReference type="ChEBI" id="CHEBI:65315"/>
        <dbReference type="ChEBI" id="CHEBI:82930"/>
        <dbReference type="EC" id="2.5.1.25"/>
    </reaction>
</comment>
<dbReference type="STRING" id="4615.A0A199W0D0"/>
<feature type="domain" description="DTW" evidence="8">
    <location>
        <begin position="36"/>
        <end position="249"/>
    </location>
</feature>
<dbReference type="SMART" id="SM01144">
    <property type="entry name" value="DTW"/>
    <property type="match status" value="1"/>
</dbReference>
<evidence type="ECO:0000313" key="9">
    <source>
        <dbReference type="EMBL" id="OAY82375.1"/>
    </source>
</evidence>
<dbReference type="EC" id="2.5.1.25" evidence="1"/>
<feature type="compositionally biased region" description="Basic and acidic residues" evidence="7">
    <location>
        <begin position="260"/>
        <end position="278"/>
    </location>
</feature>
<accession>A0A199W0D0</accession>